<protein>
    <submittedName>
        <fullName evidence="1">Uncharacterized protein</fullName>
    </submittedName>
</protein>
<dbReference type="EMBL" id="VTPC01000189">
    <property type="protein sequence ID" value="KAF2906014.1"/>
    <property type="molecule type" value="Genomic_DNA"/>
</dbReference>
<sequence length="85" mass="9324">MNSNLLPNNRLFRQAMGSLSYIAVNTRADIAVRASRAHDWTHCPTDSMVANALTKLLAGTKFGRHVASTGLCDVIIEKRIVAGWQ</sequence>
<accession>A0A8K0GMW5</accession>
<reference evidence="1" key="1">
    <citation type="submission" date="2019-08" db="EMBL/GenBank/DDBJ databases">
        <title>The genome of the North American firefly Photinus pyralis.</title>
        <authorList>
            <consortium name="Photinus pyralis genome working group"/>
            <person name="Fallon T.R."/>
            <person name="Sander Lower S.E."/>
            <person name="Weng J.-K."/>
        </authorList>
    </citation>
    <scope>NUCLEOTIDE SEQUENCE</scope>
    <source>
        <strain evidence="1">TRF0915ILg1</strain>
        <tissue evidence="1">Whole body</tissue>
    </source>
</reference>
<evidence type="ECO:0000313" key="2">
    <source>
        <dbReference type="Proteomes" id="UP000801492"/>
    </source>
</evidence>
<gene>
    <name evidence="1" type="ORF">ILUMI_00162</name>
</gene>
<evidence type="ECO:0000313" key="1">
    <source>
        <dbReference type="EMBL" id="KAF2906014.1"/>
    </source>
</evidence>
<dbReference type="AlphaFoldDB" id="A0A8K0GMW5"/>
<keyword evidence="2" id="KW-1185">Reference proteome</keyword>
<dbReference type="Proteomes" id="UP000801492">
    <property type="component" value="Unassembled WGS sequence"/>
</dbReference>
<name>A0A8K0GMW5_IGNLU</name>
<proteinExistence type="predicted"/>
<organism evidence="1 2">
    <name type="scientific">Ignelater luminosus</name>
    <name type="common">Cucubano</name>
    <name type="synonym">Pyrophorus luminosus</name>
    <dbReference type="NCBI Taxonomy" id="2038154"/>
    <lineage>
        <taxon>Eukaryota</taxon>
        <taxon>Metazoa</taxon>
        <taxon>Ecdysozoa</taxon>
        <taxon>Arthropoda</taxon>
        <taxon>Hexapoda</taxon>
        <taxon>Insecta</taxon>
        <taxon>Pterygota</taxon>
        <taxon>Neoptera</taxon>
        <taxon>Endopterygota</taxon>
        <taxon>Coleoptera</taxon>
        <taxon>Polyphaga</taxon>
        <taxon>Elateriformia</taxon>
        <taxon>Elateroidea</taxon>
        <taxon>Elateridae</taxon>
        <taxon>Agrypninae</taxon>
        <taxon>Pyrophorini</taxon>
        <taxon>Ignelater</taxon>
    </lineage>
</organism>
<comment type="caution">
    <text evidence="1">The sequence shown here is derived from an EMBL/GenBank/DDBJ whole genome shotgun (WGS) entry which is preliminary data.</text>
</comment>